<keyword evidence="3" id="KW-1185">Reference proteome</keyword>
<dbReference type="EMBL" id="ABEU02000002">
    <property type="protein sequence ID" value="PNR60837.1"/>
    <property type="molecule type" value="Genomic_DNA"/>
</dbReference>
<organism evidence="1">
    <name type="scientific">Physcomitrium patens</name>
    <name type="common">Spreading-leaved earth moss</name>
    <name type="synonym">Physcomitrella patens</name>
    <dbReference type="NCBI Taxonomy" id="3218"/>
    <lineage>
        <taxon>Eukaryota</taxon>
        <taxon>Viridiplantae</taxon>
        <taxon>Streptophyta</taxon>
        <taxon>Embryophyta</taxon>
        <taxon>Bryophyta</taxon>
        <taxon>Bryophytina</taxon>
        <taxon>Bryopsida</taxon>
        <taxon>Funariidae</taxon>
        <taxon>Funariales</taxon>
        <taxon>Funariaceae</taxon>
        <taxon>Physcomitrium</taxon>
    </lineage>
</organism>
<evidence type="ECO:0000313" key="1">
    <source>
        <dbReference type="EMBL" id="PNR60837.1"/>
    </source>
</evidence>
<reference evidence="1 3" key="1">
    <citation type="journal article" date="2008" name="Science">
        <title>The Physcomitrella genome reveals evolutionary insights into the conquest of land by plants.</title>
        <authorList>
            <person name="Rensing S."/>
            <person name="Lang D."/>
            <person name="Zimmer A."/>
            <person name="Terry A."/>
            <person name="Salamov A."/>
            <person name="Shapiro H."/>
            <person name="Nishiyama T."/>
            <person name="Perroud P.-F."/>
            <person name="Lindquist E."/>
            <person name="Kamisugi Y."/>
            <person name="Tanahashi T."/>
            <person name="Sakakibara K."/>
            <person name="Fujita T."/>
            <person name="Oishi K."/>
            <person name="Shin-I T."/>
            <person name="Kuroki Y."/>
            <person name="Toyoda A."/>
            <person name="Suzuki Y."/>
            <person name="Hashimoto A."/>
            <person name="Yamaguchi K."/>
            <person name="Sugano A."/>
            <person name="Kohara Y."/>
            <person name="Fujiyama A."/>
            <person name="Anterola A."/>
            <person name="Aoki S."/>
            <person name="Ashton N."/>
            <person name="Barbazuk W.B."/>
            <person name="Barker E."/>
            <person name="Bennetzen J."/>
            <person name="Bezanilla M."/>
            <person name="Blankenship R."/>
            <person name="Cho S.H."/>
            <person name="Dutcher S."/>
            <person name="Estelle M."/>
            <person name="Fawcett J.A."/>
            <person name="Gundlach H."/>
            <person name="Hanada K."/>
            <person name="Heyl A."/>
            <person name="Hicks K.A."/>
            <person name="Hugh J."/>
            <person name="Lohr M."/>
            <person name="Mayer K."/>
            <person name="Melkozernov A."/>
            <person name="Murata T."/>
            <person name="Nelson D."/>
            <person name="Pils B."/>
            <person name="Prigge M."/>
            <person name="Reiss B."/>
            <person name="Renner T."/>
            <person name="Rombauts S."/>
            <person name="Rushton P."/>
            <person name="Sanderfoot A."/>
            <person name="Schween G."/>
            <person name="Shiu S.-H."/>
            <person name="Stueber K."/>
            <person name="Theodoulou F.L."/>
            <person name="Tu H."/>
            <person name="Van de Peer Y."/>
            <person name="Verrier P.J."/>
            <person name="Waters E."/>
            <person name="Wood A."/>
            <person name="Yang L."/>
            <person name="Cove D."/>
            <person name="Cuming A."/>
            <person name="Hasebe M."/>
            <person name="Lucas S."/>
            <person name="Mishler D.B."/>
            <person name="Reski R."/>
            <person name="Grigoriev I."/>
            <person name="Quatrano R.S."/>
            <person name="Boore J.L."/>
        </authorList>
    </citation>
    <scope>NUCLEOTIDE SEQUENCE [LARGE SCALE GENOMIC DNA]</scope>
    <source>
        <strain evidence="2 3">cv. Gransden 2004</strain>
    </source>
</reference>
<reference evidence="1 3" key="2">
    <citation type="journal article" date="2018" name="Plant J.">
        <title>The Physcomitrella patens chromosome-scale assembly reveals moss genome structure and evolution.</title>
        <authorList>
            <person name="Lang D."/>
            <person name="Ullrich K.K."/>
            <person name="Murat F."/>
            <person name="Fuchs J."/>
            <person name="Jenkins J."/>
            <person name="Haas F.B."/>
            <person name="Piednoel M."/>
            <person name="Gundlach H."/>
            <person name="Van Bel M."/>
            <person name="Meyberg R."/>
            <person name="Vives C."/>
            <person name="Morata J."/>
            <person name="Symeonidi A."/>
            <person name="Hiss M."/>
            <person name="Muchero W."/>
            <person name="Kamisugi Y."/>
            <person name="Saleh O."/>
            <person name="Blanc G."/>
            <person name="Decker E.L."/>
            <person name="van Gessel N."/>
            <person name="Grimwood J."/>
            <person name="Hayes R.D."/>
            <person name="Graham S.W."/>
            <person name="Gunter L.E."/>
            <person name="McDaniel S.F."/>
            <person name="Hoernstein S.N.W."/>
            <person name="Larsson A."/>
            <person name="Li F.W."/>
            <person name="Perroud P.F."/>
            <person name="Phillips J."/>
            <person name="Ranjan P."/>
            <person name="Rokshar D.S."/>
            <person name="Rothfels C.J."/>
            <person name="Schneider L."/>
            <person name="Shu S."/>
            <person name="Stevenson D.W."/>
            <person name="Thummler F."/>
            <person name="Tillich M."/>
            <person name="Villarreal Aguilar J.C."/>
            <person name="Widiez T."/>
            <person name="Wong G.K."/>
            <person name="Wymore A."/>
            <person name="Zhang Y."/>
            <person name="Zimmer A.D."/>
            <person name="Quatrano R.S."/>
            <person name="Mayer K.F.X."/>
            <person name="Goodstein D."/>
            <person name="Casacuberta J.M."/>
            <person name="Vandepoele K."/>
            <person name="Reski R."/>
            <person name="Cuming A.C."/>
            <person name="Tuskan G.A."/>
            <person name="Maumus F."/>
            <person name="Salse J."/>
            <person name="Schmutz J."/>
            <person name="Rensing S.A."/>
        </authorList>
    </citation>
    <scope>NUCLEOTIDE SEQUENCE [LARGE SCALE GENOMIC DNA]</scope>
    <source>
        <strain evidence="2 3">cv. Gransden 2004</strain>
    </source>
</reference>
<protein>
    <submittedName>
        <fullName evidence="1 2">Uncharacterized protein</fullName>
    </submittedName>
</protein>
<accession>A0A2K1L491</accession>
<dbReference type="Gramene" id="Pp3c2_34500V3.1">
    <property type="protein sequence ID" value="Pp3c2_34500V3.1"/>
    <property type="gene ID" value="Pp3c2_34500"/>
</dbReference>
<evidence type="ECO:0000313" key="2">
    <source>
        <dbReference type="EnsemblPlants" id="Pp3c2_34500V3.1"/>
    </source>
</evidence>
<dbReference type="Proteomes" id="UP000006727">
    <property type="component" value="Chromosome 2"/>
</dbReference>
<evidence type="ECO:0000313" key="3">
    <source>
        <dbReference type="Proteomes" id="UP000006727"/>
    </source>
</evidence>
<gene>
    <name evidence="1" type="ORF">PHYPA_003630</name>
</gene>
<reference evidence="2" key="3">
    <citation type="submission" date="2020-12" db="UniProtKB">
        <authorList>
            <consortium name="EnsemblPlants"/>
        </authorList>
    </citation>
    <scope>IDENTIFICATION</scope>
</reference>
<proteinExistence type="predicted"/>
<sequence>MAVAPCSLFQLSEAYWEYENLNNCSKEECSPFEKSFFKDQ</sequence>
<name>A0A2K1L491_PHYPA</name>
<dbReference type="AlphaFoldDB" id="A0A2K1L491"/>
<dbReference type="EnsemblPlants" id="Pp3c2_34500V3.1">
    <property type="protein sequence ID" value="Pp3c2_34500V3.1"/>
    <property type="gene ID" value="Pp3c2_34500"/>
</dbReference>